<dbReference type="GO" id="GO:0005874">
    <property type="term" value="C:microtubule"/>
    <property type="evidence" value="ECO:0007669"/>
    <property type="project" value="UniProtKB-KW"/>
</dbReference>
<dbReference type="GO" id="GO:0051959">
    <property type="term" value="F:dynein light intermediate chain binding"/>
    <property type="evidence" value="ECO:0007669"/>
    <property type="project" value="InterPro"/>
</dbReference>
<dbReference type="GO" id="GO:0007018">
    <property type="term" value="P:microtubule-based movement"/>
    <property type="evidence" value="ECO:0007669"/>
    <property type="project" value="InterPro"/>
</dbReference>
<evidence type="ECO:0000256" key="9">
    <source>
        <dbReference type="ARBA" id="ARBA00023054"/>
    </source>
</evidence>
<evidence type="ECO:0000256" key="4">
    <source>
        <dbReference type="ARBA" id="ARBA00022701"/>
    </source>
</evidence>
<protein>
    <recommendedName>
        <fullName evidence="12">Dynein heavy chain linker domain-containing protein</fullName>
    </recommendedName>
</protein>
<evidence type="ECO:0000256" key="1">
    <source>
        <dbReference type="ARBA" id="ARBA00004245"/>
    </source>
</evidence>
<evidence type="ECO:0000256" key="2">
    <source>
        <dbReference type="ARBA" id="ARBA00008887"/>
    </source>
</evidence>
<dbReference type="Gene3D" id="3.20.180.20">
    <property type="entry name" value="Dynein heavy chain, N-terminal domain 2"/>
    <property type="match status" value="1"/>
</dbReference>
<evidence type="ECO:0000256" key="6">
    <source>
        <dbReference type="ARBA" id="ARBA00022741"/>
    </source>
</evidence>
<dbReference type="EMBL" id="VJMI01011574">
    <property type="protein sequence ID" value="KAF0752435.1"/>
    <property type="molecule type" value="Genomic_DNA"/>
</dbReference>
<dbReference type="AlphaFoldDB" id="A0A6A5AIX1"/>
<evidence type="ECO:0000256" key="11">
    <source>
        <dbReference type="ARBA" id="ARBA00023212"/>
    </source>
</evidence>
<keyword evidence="8" id="KW-0243">Dynein</keyword>
<keyword evidence="3" id="KW-0963">Cytoplasm</keyword>
<proteinExistence type="inferred from homology"/>
<evidence type="ECO:0000256" key="5">
    <source>
        <dbReference type="ARBA" id="ARBA00022737"/>
    </source>
</evidence>
<comment type="similarity">
    <text evidence="2">Belongs to the dynein heavy chain family.</text>
</comment>
<evidence type="ECO:0000256" key="7">
    <source>
        <dbReference type="ARBA" id="ARBA00022840"/>
    </source>
</evidence>
<dbReference type="FunFam" id="1.10.287.2620:FF:000001">
    <property type="entry name" value="Cytoplasmic dynein heavy chain 1"/>
    <property type="match status" value="1"/>
</dbReference>
<keyword evidence="10" id="KW-0505">Motor protein</keyword>
<keyword evidence="5" id="KW-0677">Repeat</keyword>
<dbReference type="FunFam" id="1.20.140.100:FF:000002">
    <property type="entry name" value="Cytoplasmic dynein heavy chain 1"/>
    <property type="match status" value="1"/>
</dbReference>
<evidence type="ECO:0000313" key="13">
    <source>
        <dbReference type="EMBL" id="KAF0752435.1"/>
    </source>
</evidence>
<dbReference type="InterPro" id="IPR042228">
    <property type="entry name" value="Dynein_linker_3"/>
</dbReference>
<name>A0A6A5AIX1_APHAT</name>
<organism evidence="13 14">
    <name type="scientific">Aphanomyces astaci</name>
    <name type="common">Crayfish plague agent</name>
    <dbReference type="NCBI Taxonomy" id="112090"/>
    <lineage>
        <taxon>Eukaryota</taxon>
        <taxon>Sar</taxon>
        <taxon>Stramenopiles</taxon>
        <taxon>Oomycota</taxon>
        <taxon>Saprolegniomycetes</taxon>
        <taxon>Saprolegniales</taxon>
        <taxon>Verrucalvaceae</taxon>
        <taxon>Aphanomyces</taxon>
    </lineage>
</organism>
<dbReference type="GO" id="GO:0045505">
    <property type="term" value="F:dynein intermediate chain binding"/>
    <property type="evidence" value="ECO:0007669"/>
    <property type="project" value="InterPro"/>
</dbReference>
<dbReference type="InterPro" id="IPR042222">
    <property type="entry name" value="Dynein_2_N"/>
</dbReference>
<dbReference type="PANTHER" id="PTHR45703">
    <property type="entry name" value="DYNEIN HEAVY CHAIN"/>
    <property type="match status" value="1"/>
</dbReference>
<dbReference type="Proteomes" id="UP000469452">
    <property type="component" value="Unassembled WGS sequence"/>
</dbReference>
<evidence type="ECO:0000256" key="10">
    <source>
        <dbReference type="ARBA" id="ARBA00023175"/>
    </source>
</evidence>
<dbReference type="InterPro" id="IPR026983">
    <property type="entry name" value="DHC"/>
</dbReference>
<evidence type="ECO:0000259" key="12">
    <source>
        <dbReference type="Pfam" id="PF08393"/>
    </source>
</evidence>
<dbReference type="Gene3D" id="1.10.287.2620">
    <property type="match status" value="1"/>
</dbReference>
<feature type="non-terminal residue" evidence="13">
    <location>
        <position position="1"/>
    </location>
</feature>
<keyword evidence="7" id="KW-0067">ATP-binding</keyword>
<dbReference type="Pfam" id="PF08393">
    <property type="entry name" value="DHC_N2"/>
    <property type="match status" value="1"/>
</dbReference>
<gene>
    <name evidence="13" type="ORF">AaE_006036</name>
</gene>
<dbReference type="InterPro" id="IPR013602">
    <property type="entry name" value="Dynein_heavy_linker"/>
</dbReference>
<feature type="domain" description="Dynein heavy chain linker" evidence="12">
    <location>
        <begin position="2"/>
        <end position="277"/>
    </location>
</feature>
<feature type="non-terminal residue" evidence="13">
    <location>
        <position position="277"/>
    </location>
</feature>
<comment type="subcellular location">
    <subcellularLocation>
        <location evidence="1">Cytoplasm</location>
        <location evidence="1">Cytoskeleton</location>
    </subcellularLocation>
</comment>
<evidence type="ECO:0000256" key="3">
    <source>
        <dbReference type="ARBA" id="ARBA00022490"/>
    </source>
</evidence>
<evidence type="ECO:0000313" key="14">
    <source>
        <dbReference type="Proteomes" id="UP000469452"/>
    </source>
</evidence>
<sequence length="277" mass="32450">SDSIRERHWKQILRLLHVTSSFTELSLRHLWDAKLLTVHDASVKDIIRTAQGEMALDEFVRQVSEHWTTFALDLVNYQNRCRIIKGWDDMFAKLDEHLNSLQSMKQSPYYRVFAEQAESWEDRLTKVQSIFDYWIDVQRRWVYLEGIFFGSADIKQQLPKEYTRFQSVDNEFVSTMKRVSHKPLILDVAGIPNLYQSLERQQDMMGSIQRALGDYLERQRAAFPRFYFVGDEDLLEMIGNSKEPKQIQRHLSKMFAGIASFDMSDGANPNLITGLVS</sequence>
<dbReference type="Gene3D" id="1.20.140.100">
    <property type="entry name" value="Dynein heavy chain, N-terminal domain 2"/>
    <property type="match status" value="1"/>
</dbReference>
<keyword evidence="6" id="KW-0547">Nucleotide-binding</keyword>
<dbReference type="PANTHER" id="PTHR45703:SF36">
    <property type="entry name" value="DYNEIN HEAVY CHAIN, CYTOPLASMIC"/>
    <property type="match status" value="1"/>
</dbReference>
<dbReference type="GO" id="GO:0030286">
    <property type="term" value="C:dynein complex"/>
    <property type="evidence" value="ECO:0007669"/>
    <property type="project" value="UniProtKB-KW"/>
</dbReference>
<comment type="caution">
    <text evidence="13">The sequence shown here is derived from an EMBL/GenBank/DDBJ whole genome shotgun (WGS) entry which is preliminary data.</text>
</comment>
<accession>A0A6A5AIX1</accession>
<dbReference type="GO" id="GO:0005524">
    <property type="term" value="F:ATP binding"/>
    <property type="evidence" value="ECO:0007669"/>
    <property type="project" value="UniProtKB-KW"/>
</dbReference>
<evidence type="ECO:0000256" key="8">
    <source>
        <dbReference type="ARBA" id="ARBA00023017"/>
    </source>
</evidence>
<keyword evidence="4" id="KW-0493">Microtubule</keyword>
<reference evidence="13 14" key="1">
    <citation type="submission" date="2019-06" db="EMBL/GenBank/DDBJ databases">
        <title>Genomics analysis of Aphanomyces spp. identifies a new class of oomycete effector associated with host adaptation.</title>
        <authorList>
            <person name="Gaulin E."/>
        </authorList>
    </citation>
    <scope>NUCLEOTIDE SEQUENCE [LARGE SCALE GENOMIC DNA]</scope>
    <source>
        <strain evidence="13 14">E</strain>
    </source>
</reference>
<keyword evidence="11" id="KW-0206">Cytoskeleton</keyword>
<keyword evidence="9" id="KW-0175">Coiled coil</keyword>